<keyword evidence="3 6" id="KW-0547">Nucleotide-binding</keyword>
<organism evidence="9 10">
    <name type="scientific">Iamia majanohamensis</name>
    <dbReference type="NCBI Taxonomy" id="467976"/>
    <lineage>
        <taxon>Bacteria</taxon>
        <taxon>Bacillati</taxon>
        <taxon>Actinomycetota</taxon>
        <taxon>Acidimicrobiia</taxon>
        <taxon>Acidimicrobiales</taxon>
        <taxon>Iamiaceae</taxon>
        <taxon>Iamia</taxon>
    </lineage>
</organism>
<comment type="function">
    <text evidence="6">Catalyzes the reversible transfer of the terminal phosphate group between ATP and AMP. Plays an important role in cellular energy homeostasis and in adenine nucleotide metabolism.</text>
</comment>
<comment type="caution">
    <text evidence="6">Lacks conserved residue(s) required for the propagation of feature annotation.</text>
</comment>
<name>A0AAE9YF18_9ACTN</name>
<keyword evidence="2 6" id="KW-0545">Nucleotide biosynthesis</keyword>
<reference evidence="9" key="1">
    <citation type="submission" date="2023-01" db="EMBL/GenBank/DDBJ databases">
        <title>The diversity of Class Acidimicrobiia in South China Sea sediment environments and the proposal of Iamia marina sp. nov., a novel species of the genus Iamia.</title>
        <authorList>
            <person name="He Y."/>
            <person name="Tian X."/>
        </authorList>
    </citation>
    <scope>NUCLEOTIDE SEQUENCE</scope>
    <source>
        <strain evidence="9">DSM 19957</strain>
    </source>
</reference>
<comment type="subunit">
    <text evidence="6 8">Monomer.</text>
</comment>
<evidence type="ECO:0000256" key="8">
    <source>
        <dbReference type="RuleBase" id="RU003331"/>
    </source>
</evidence>
<dbReference type="SUPFAM" id="SSF52540">
    <property type="entry name" value="P-loop containing nucleoside triphosphate hydrolases"/>
    <property type="match status" value="1"/>
</dbReference>
<dbReference type="GO" id="GO:0005524">
    <property type="term" value="F:ATP binding"/>
    <property type="evidence" value="ECO:0007669"/>
    <property type="project" value="UniProtKB-UniRule"/>
</dbReference>
<comment type="catalytic activity">
    <reaction evidence="6 8">
        <text>AMP + ATP = 2 ADP</text>
        <dbReference type="Rhea" id="RHEA:12973"/>
        <dbReference type="ChEBI" id="CHEBI:30616"/>
        <dbReference type="ChEBI" id="CHEBI:456215"/>
        <dbReference type="ChEBI" id="CHEBI:456216"/>
        <dbReference type="EC" id="2.7.4.3"/>
    </reaction>
</comment>
<evidence type="ECO:0000313" key="10">
    <source>
        <dbReference type="Proteomes" id="UP001216390"/>
    </source>
</evidence>
<feature type="binding site" evidence="6">
    <location>
        <position position="48"/>
    </location>
    <ligand>
        <name>AMP</name>
        <dbReference type="ChEBI" id="CHEBI:456215"/>
    </ligand>
</feature>
<feature type="binding site" evidence="6">
    <location>
        <position position="208"/>
    </location>
    <ligand>
        <name>ATP</name>
        <dbReference type="ChEBI" id="CHEBI:30616"/>
    </ligand>
</feature>
<dbReference type="NCBIfam" id="NF001381">
    <property type="entry name" value="PRK00279.1-3"/>
    <property type="match status" value="1"/>
</dbReference>
<feature type="binding site" evidence="6">
    <location>
        <position position="43"/>
    </location>
    <ligand>
        <name>AMP</name>
        <dbReference type="ChEBI" id="CHEBI:456215"/>
    </ligand>
</feature>
<comment type="pathway">
    <text evidence="6">Purine metabolism; AMP biosynthesis via salvage pathway; AMP from ADP: step 1/1.</text>
</comment>
<feature type="binding site" evidence="6">
    <location>
        <position position="104"/>
    </location>
    <ligand>
        <name>AMP</name>
        <dbReference type="ChEBI" id="CHEBI:456215"/>
    </ligand>
</feature>
<dbReference type="InterPro" id="IPR000850">
    <property type="entry name" value="Adenylat/UMP-CMP_kin"/>
</dbReference>
<keyword evidence="4 6" id="KW-0418">Kinase</keyword>
<dbReference type="NCBIfam" id="NF001380">
    <property type="entry name" value="PRK00279.1-2"/>
    <property type="match status" value="1"/>
</dbReference>
<protein>
    <recommendedName>
        <fullName evidence="6 8">Adenylate kinase</fullName>
        <shortName evidence="6">AK</shortName>
        <ecNumber evidence="6 8">2.7.4.3</ecNumber>
    </recommendedName>
    <alternativeName>
        <fullName evidence="6">ATP-AMP transphosphorylase</fullName>
    </alternativeName>
    <alternativeName>
        <fullName evidence="6">ATP:AMP phosphotransferase</fullName>
    </alternativeName>
    <alternativeName>
        <fullName evidence="6">Adenylate monophosphate kinase</fullName>
    </alternativeName>
</protein>
<dbReference type="InterPro" id="IPR027417">
    <property type="entry name" value="P-loop_NTPase"/>
</dbReference>
<dbReference type="CDD" id="cd01428">
    <property type="entry name" value="ADK"/>
    <property type="match status" value="1"/>
</dbReference>
<evidence type="ECO:0000256" key="5">
    <source>
        <dbReference type="ARBA" id="ARBA00022840"/>
    </source>
</evidence>
<dbReference type="FunFam" id="3.40.50.300:FF:000106">
    <property type="entry name" value="Adenylate kinase mitochondrial"/>
    <property type="match status" value="1"/>
</dbReference>
<feature type="binding site" evidence="6">
    <location>
        <position position="137"/>
    </location>
    <ligand>
        <name>ATP</name>
        <dbReference type="ChEBI" id="CHEBI:30616"/>
    </ligand>
</feature>
<dbReference type="GO" id="GO:0044209">
    <property type="term" value="P:AMP salvage"/>
    <property type="evidence" value="ECO:0007669"/>
    <property type="project" value="UniProtKB-UniRule"/>
</dbReference>
<feature type="binding site" evidence="6">
    <location>
        <position position="180"/>
    </location>
    <ligand>
        <name>AMP</name>
        <dbReference type="ChEBI" id="CHEBI:456215"/>
    </ligand>
</feature>
<feature type="binding site" evidence="6">
    <location>
        <begin position="69"/>
        <end position="71"/>
    </location>
    <ligand>
        <name>AMP</name>
        <dbReference type="ChEBI" id="CHEBI:456215"/>
    </ligand>
</feature>
<dbReference type="PRINTS" id="PR00094">
    <property type="entry name" value="ADENYLTKNASE"/>
</dbReference>
<keyword evidence="1 6" id="KW-0808">Transferase</keyword>
<dbReference type="RefSeq" id="WP_272736179.1">
    <property type="nucleotide sequence ID" value="NZ_CP116942.1"/>
</dbReference>
<dbReference type="GO" id="GO:0004017">
    <property type="term" value="F:AMP kinase activity"/>
    <property type="evidence" value="ECO:0007669"/>
    <property type="project" value="UniProtKB-UniRule"/>
</dbReference>
<comment type="domain">
    <text evidence="6">Consists of three domains, a large central CORE domain and two small peripheral domains, NMPbind and LID, which undergo movements during catalysis. The LID domain closes over the site of phosphoryl transfer upon ATP binding. Assembling and dissambling the active center during each catalytic cycle provides an effective means to prevent ATP hydrolysis.</text>
</comment>
<sequence length="229" mass="24575">MSEREGEPGHPGVRMLILGRQGAGKGTQAERLGRLCAVPHISTGDMLRAAVREGTPLGRRAKQIMDAGDLVPDEVMVGIVDDRLHEPDAERGWILDGFPRTVGQAEALAEITAGAPLEVVVDLAVDNAVVIERISSRRVCPGCGTIYRADDAAIADGTCPKCGGHPVLRDDDQPEAIQRRLDLYEQETAPLVDHYRAQGLLETVDGLGTEDEVFARILAVVDARTADRG</sequence>
<evidence type="ECO:0000256" key="2">
    <source>
        <dbReference type="ARBA" id="ARBA00022727"/>
    </source>
</evidence>
<dbReference type="PROSITE" id="PS00113">
    <property type="entry name" value="ADENYLATE_KINASE"/>
    <property type="match status" value="1"/>
</dbReference>
<evidence type="ECO:0000256" key="7">
    <source>
        <dbReference type="RuleBase" id="RU003330"/>
    </source>
</evidence>
<dbReference type="NCBIfam" id="NF011100">
    <property type="entry name" value="PRK14527.1"/>
    <property type="match status" value="1"/>
</dbReference>
<dbReference type="GO" id="GO:0005737">
    <property type="term" value="C:cytoplasm"/>
    <property type="evidence" value="ECO:0007669"/>
    <property type="project" value="UniProtKB-SubCell"/>
</dbReference>
<feature type="region of interest" description="NMP" evidence="6">
    <location>
        <begin position="42"/>
        <end position="71"/>
    </location>
</feature>
<keyword evidence="10" id="KW-1185">Reference proteome</keyword>
<dbReference type="InterPro" id="IPR006259">
    <property type="entry name" value="Adenyl_kin_sub"/>
</dbReference>
<evidence type="ECO:0000313" key="9">
    <source>
        <dbReference type="EMBL" id="WCO66656.1"/>
    </source>
</evidence>
<comment type="subcellular location">
    <subcellularLocation>
        <location evidence="6 8">Cytoplasm</location>
    </subcellularLocation>
</comment>
<feature type="binding site" evidence="6">
    <location>
        <position position="169"/>
    </location>
    <ligand>
        <name>AMP</name>
        <dbReference type="ChEBI" id="CHEBI:456215"/>
    </ligand>
</feature>
<gene>
    <name evidence="6" type="primary">adk</name>
    <name evidence="9" type="ORF">PO878_19350</name>
</gene>
<dbReference type="KEGG" id="ima:PO878_19350"/>
<dbReference type="EC" id="2.7.4.3" evidence="6 8"/>
<dbReference type="InterPro" id="IPR033690">
    <property type="entry name" value="Adenylat_kinase_CS"/>
</dbReference>
<feature type="binding site" evidence="6">
    <location>
        <begin position="97"/>
        <end position="100"/>
    </location>
    <ligand>
        <name>AMP</name>
        <dbReference type="ChEBI" id="CHEBI:456215"/>
    </ligand>
</feature>
<dbReference type="NCBIfam" id="TIGR01351">
    <property type="entry name" value="adk"/>
    <property type="match status" value="1"/>
</dbReference>
<accession>A0AAE9YF18</accession>
<dbReference type="Gene3D" id="3.40.50.300">
    <property type="entry name" value="P-loop containing nucleotide triphosphate hydrolases"/>
    <property type="match status" value="1"/>
</dbReference>
<comment type="similarity">
    <text evidence="6 7">Belongs to the adenylate kinase family.</text>
</comment>
<proteinExistence type="inferred from homology"/>
<evidence type="ECO:0000256" key="1">
    <source>
        <dbReference type="ARBA" id="ARBA00022679"/>
    </source>
</evidence>
<evidence type="ECO:0000256" key="6">
    <source>
        <dbReference type="HAMAP-Rule" id="MF_00235"/>
    </source>
</evidence>
<dbReference type="Proteomes" id="UP001216390">
    <property type="component" value="Chromosome"/>
</dbReference>
<dbReference type="PANTHER" id="PTHR23359">
    <property type="entry name" value="NUCLEOTIDE KINASE"/>
    <property type="match status" value="1"/>
</dbReference>
<dbReference type="AlphaFoldDB" id="A0AAE9YF18"/>
<evidence type="ECO:0000256" key="3">
    <source>
        <dbReference type="ARBA" id="ARBA00022741"/>
    </source>
</evidence>
<dbReference type="EMBL" id="CP116942">
    <property type="protein sequence ID" value="WCO66656.1"/>
    <property type="molecule type" value="Genomic_DNA"/>
</dbReference>
<evidence type="ECO:0000256" key="4">
    <source>
        <dbReference type="ARBA" id="ARBA00022777"/>
    </source>
</evidence>
<dbReference type="Pfam" id="PF00406">
    <property type="entry name" value="ADK"/>
    <property type="match status" value="1"/>
</dbReference>
<dbReference type="HAMAP" id="MF_00235">
    <property type="entry name" value="Adenylate_kinase_Adk"/>
    <property type="match status" value="1"/>
</dbReference>
<feature type="binding site" evidence="6">
    <location>
        <begin position="22"/>
        <end position="27"/>
    </location>
    <ligand>
        <name>ATP</name>
        <dbReference type="ChEBI" id="CHEBI:30616"/>
    </ligand>
</feature>
<keyword evidence="6" id="KW-0963">Cytoplasm</keyword>
<keyword evidence="5 6" id="KW-0067">ATP-binding</keyword>